<dbReference type="GO" id="GO:0004519">
    <property type="term" value="F:endonuclease activity"/>
    <property type="evidence" value="ECO:0007669"/>
    <property type="project" value="UniProtKB-KW"/>
</dbReference>
<dbReference type="Gene3D" id="3.40.50.300">
    <property type="entry name" value="P-loop containing nucleotide triphosphate hydrolases"/>
    <property type="match status" value="2"/>
</dbReference>
<dbReference type="CDD" id="cd09641">
    <property type="entry name" value="Cas3''_I"/>
    <property type="match status" value="1"/>
</dbReference>
<dbReference type="NCBIfam" id="TIGR01587">
    <property type="entry name" value="cas3_core"/>
    <property type="match status" value="1"/>
</dbReference>
<keyword evidence="13" id="KW-1185">Reference proteome</keyword>
<dbReference type="CDD" id="cd17930">
    <property type="entry name" value="DEXHc_cas3"/>
    <property type="match status" value="1"/>
</dbReference>
<proteinExistence type="inferred from homology"/>
<dbReference type="PROSITE" id="PS51643">
    <property type="entry name" value="HD_CAS3"/>
    <property type="match status" value="1"/>
</dbReference>
<dbReference type="GO" id="GO:0003676">
    <property type="term" value="F:nucleic acid binding"/>
    <property type="evidence" value="ECO:0007669"/>
    <property type="project" value="InterPro"/>
</dbReference>
<evidence type="ECO:0000313" key="12">
    <source>
        <dbReference type="EMBL" id="AOS63411.1"/>
    </source>
</evidence>
<evidence type="ECO:0000256" key="7">
    <source>
        <dbReference type="ARBA" id="ARBA00022806"/>
    </source>
</evidence>
<dbReference type="SMART" id="SM00487">
    <property type="entry name" value="DEXDc"/>
    <property type="match status" value="1"/>
</dbReference>
<keyword evidence="5" id="KW-0547">Nucleotide-binding</keyword>
<dbReference type="InterPro" id="IPR027417">
    <property type="entry name" value="P-loop_NTPase"/>
</dbReference>
<gene>
    <name evidence="12" type="ORF">TL08_12985</name>
</gene>
<sequence length="733" mass="81658">MEYAHSKAGASVEHWHPFTDHAEGTALLARLFAEPLNAPDLGELLGLCHDAGKCFNDWQRRFLAVGGRGRRHGRVGIPHADVGAHLLRDAAGPAALAVLGHHKGLTTVAELADLPANPDQAARFAEAQRAFLRAVPRAEDLLNRRDLIPAEWRENRSLRDMGLRLVYSALVDADYLDTSAFMAPTEVRTGEDLTTVNLLARFDEARTSRALPISELNLLRDDIYEQAVQSAELPAGMYRLTAGTGTGKTLTSTGFALNHARKHGHRRVIMVVPFITITRQNAEVLKSKLGAESVLEHHSAVDLPNDSWTKLATENWDAPFIVTTTVQFFQSIFARRPGPMRKLHRIARSVIILDEVQALPATMLVPILDALRILVEHFGCTVLLCSATQPTFDRLPIWRKLTVKDIVTVPKTRLERARTVRFRYWSDPRPTWDEVAQDAATHDQALLIVNTRADARDLYSACQRAAPEHRVLHISRNMCDRHVMATFESAKKALGRNEKLLLVTTQLVEAGVDIDFPTVYRAWATAEAHLQSAGRCNREGNRSEGLVIIFDPAGGRLPAGYYRVGAEVARRHFGPAQANPDNLDALSEYFGEVFHYLKLDSQGFPRNKQKWEHWHHVTHNRSRLNFRDVADGVHRFQMIDEDSVPVVISSYRGPIGETALEHLAEIRAAVGNAASAAKPTRLREAIRALQPYTVSLSKSSVRRAEERGDLVPIITDVLYGWTGGYSQQTGIDI</sequence>
<keyword evidence="4" id="KW-0479">Metal-binding</keyword>
<dbReference type="RefSeq" id="WP_084642961.1">
    <property type="nucleotide sequence ID" value="NZ_CP014859.1"/>
</dbReference>
<evidence type="ECO:0000313" key="13">
    <source>
        <dbReference type="Proteomes" id="UP000095210"/>
    </source>
</evidence>
<reference evidence="13" key="1">
    <citation type="submission" date="2016-03" db="EMBL/GenBank/DDBJ databases">
        <title>Complete genome sequence of the type strain Actinoalloteichus hymeniacidonis DSM 45092.</title>
        <authorList>
            <person name="Schaffert L."/>
            <person name="Albersmeier A."/>
            <person name="Winkler A."/>
            <person name="Kalinowski J."/>
            <person name="Zotchev S."/>
            <person name="Ruckert C."/>
        </authorList>
    </citation>
    <scope>NUCLEOTIDE SEQUENCE [LARGE SCALE GENOMIC DNA]</scope>
    <source>
        <strain evidence="13">HPA177(T) (DSM 45092(T))</strain>
    </source>
</reference>
<dbReference type="GO" id="GO:0004386">
    <property type="term" value="F:helicase activity"/>
    <property type="evidence" value="ECO:0007669"/>
    <property type="project" value="UniProtKB-KW"/>
</dbReference>
<dbReference type="AlphaFoldDB" id="A0AAC9HR15"/>
<dbReference type="Pfam" id="PF22590">
    <property type="entry name" value="Cas3-like_C_2"/>
    <property type="match status" value="1"/>
</dbReference>
<comment type="similarity">
    <text evidence="2">In the central section; belongs to the CRISPR-associated helicase Cas3 family.</text>
</comment>
<dbReference type="GO" id="GO:0005524">
    <property type="term" value="F:ATP binding"/>
    <property type="evidence" value="ECO:0007669"/>
    <property type="project" value="UniProtKB-KW"/>
</dbReference>
<dbReference type="InterPro" id="IPR054712">
    <property type="entry name" value="Cas3-like_dom"/>
</dbReference>
<dbReference type="PROSITE" id="PS51192">
    <property type="entry name" value="HELICASE_ATP_BIND_1"/>
    <property type="match status" value="1"/>
</dbReference>
<evidence type="ECO:0000256" key="3">
    <source>
        <dbReference type="ARBA" id="ARBA00022722"/>
    </source>
</evidence>
<evidence type="ECO:0000256" key="4">
    <source>
        <dbReference type="ARBA" id="ARBA00022723"/>
    </source>
</evidence>
<dbReference type="Pfam" id="PF00270">
    <property type="entry name" value="DEAD"/>
    <property type="match status" value="1"/>
</dbReference>
<feature type="domain" description="HD Cas3-type" evidence="11">
    <location>
        <begin position="11"/>
        <end position="176"/>
    </location>
</feature>
<organism evidence="12 13">
    <name type="scientific">Actinoalloteichus hymeniacidonis</name>
    <dbReference type="NCBI Taxonomy" id="340345"/>
    <lineage>
        <taxon>Bacteria</taxon>
        <taxon>Bacillati</taxon>
        <taxon>Actinomycetota</taxon>
        <taxon>Actinomycetes</taxon>
        <taxon>Pseudonocardiales</taxon>
        <taxon>Pseudonocardiaceae</taxon>
        <taxon>Actinoalloteichus</taxon>
    </lineage>
</organism>
<keyword evidence="6" id="KW-0378">Hydrolase</keyword>
<dbReference type="InterPro" id="IPR006474">
    <property type="entry name" value="Helicase_Cas3_CRISPR-ass_core"/>
</dbReference>
<name>A0AAC9HR15_9PSEU</name>
<evidence type="ECO:0000256" key="8">
    <source>
        <dbReference type="ARBA" id="ARBA00022840"/>
    </source>
</evidence>
<dbReference type="Gene3D" id="1.10.3210.30">
    <property type="match status" value="1"/>
</dbReference>
<evidence type="ECO:0000256" key="6">
    <source>
        <dbReference type="ARBA" id="ARBA00022801"/>
    </source>
</evidence>
<evidence type="ECO:0000256" key="2">
    <source>
        <dbReference type="ARBA" id="ARBA00009046"/>
    </source>
</evidence>
<keyword evidence="9" id="KW-0051">Antiviral defense</keyword>
<feature type="domain" description="Helicase ATP-binding" evidence="10">
    <location>
        <begin position="240"/>
        <end position="407"/>
    </location>
</feature>
<dbReference type="Pfam" id="PF01966">
    <property type="entry name" value="HD"/>
    <property type="match status" value="1"/>
</dbReference>
<evidence type="ECO:0000256" key="1">
    <source>
        <dbReference type="ARBA" id="ARBA00006847"/>
    </source>
</evidence>
<evidence type="ECO:0000256" key="5">
    <source>
        <dbReference type="ARBA" id="ARBA00022741"/>
    </source>
</evidence>
<evidence type="ECO:0000256" key="9">
    <source>
        <dbReference type="ARBA" id="ARBA00023118"/>
    </source>
</evidence>
<protein>
    <submittedName>
        <fullName evidence="12">CRISPR-associated helicase Cas3/CRISPR-associated endonuclease Cas3-HD</fullName>
    </submittedName>
</protein>
<dbReference type="EMBL" id="CP014859">
    <property type="protein sequence ID" value="AOS63411.1"/>
    <property type="molecule type" value="Genomic_DNA"/>
</dbReference>
<dbReference type="InterPro" id="IPR006674">
    <property type="entry name" value="HD_domain"/>
</dbReference>
<accession>A0AAC9HR15</accession>
<dbReference type="GO" id="GO:0016787">
    <property type="term" value="F:hydrolase activity"/>
    <property type="evidence" value="ECO:0007669"/>
    <property type="project" value="UniProtKB-KW"/>
</dbReference>
<comment type="similarity">
    <text evidence="1">In the N-terminal section; belongs to the CRISPR-associated nuclease Cas3-HD family.</text>
</comment>
<dbReference type="InterPro" id="IPR006483">
    <property type="entry name" value="CRISPR-assoc_Cas3_HD"/>
</dbReference>
<dbReference type="InterPro" id="IPR038257">
    <property type="entry name" value="CRISPR-assoc_Cas3_HD_sf"/>
</dbReference>
<dbReference type="Proteomes" id="UP000095210">
    <property type="component" value="Chromosome"/>
</dbReference>
<dbReference type="KEGG" id="ahm:TL08_12985"/>
<keyword evidence="3" id="KW-0540">Nuclease</keyword>
<evidence type="ECO:0000259" key="10">
    <source>
        <dbReference type="PROSITE" id="PS51192"/>
    </source>
</evidence>
<dbReference type="InterPro" id="IPR014001">
    <property type="entry name" value="Helicase_ATP-bd"/>
</dbReference>
<dbReference type="GO" id="GO:0046872">
    <property type="term" value="F:metal ion binding"/>
    <property type="evidence" value="ECO:0007669"/>
    <property type="project" value="UniProtKB-KW"/>
</dbReference>
<dbReference type="SUPFAM" id="SSF52540">
    <property type="entry name" value="P-loop containing nucleoside triphosphate hydrolases"/>
    <property type="match status" value="1"/>
</dbReference>
<keyword evidence="12" id="KW-0255">Endonuclease</keyword>
<dbReference type="GO" id="GO:0051607">
    <property type="term" value="P:defense response to virus"/>
    <property type="evidence" value="ECO:0007669"/>
    <property type="project" value="UniProtKB-KW"/>
</dbReference>
<dbReference type="InterPro" id="IPR011545">
    <property type="entry name" value="DEAD/DEAH_box_helicase_dom"/>
</dbReference>
<keyword evidence="8" id="KW-0067">ATP-binding</keyword>
<keyword evidence="7" id="KW-0347">Helicase</keyword>
<dbReference type="NCBIfam" id="TIGR01596">
    <property type="entry name" value="cas3_HD"/>
    <property type="match status" value="1"/>
</dbReference>
<evidence type="ECO:0000259" key="11">
    <source>
        <dbReference type="PROSITE" id="PS51643"/>
    </source>
</evidence>